<protein>
    <submittedName>
        <fullName evidence="1">Uncharacterized protein</fullName>
    </submittedName>
</protein>
<dbReference type="Proteomes" id="UP000198850">
    <property type="component" value="Unassembled WGS sequence"/>
</dbReference>
<dbReference type="RefSeq" id="WP_090556365.1">
    <property type="nucleotide sequence ID" value="NZ_FNRA01000004.1"/>
</dbReference>
<name>A0A1H4CX76_9SPHI</name>
<proteinExistence type="predicted"/>
<dbReference type="STRING" id="425514.SAMN05443550_104235"/>
<organism evidence="1 2">
    <name type="scientific">Pedobacter hartonius</name>
    <dbReference type="NCBI Taxonomy" id="425514"/>
    <lineage>
        <taxon>Bacteria</taxon>
        <taxon>Pseudomonadati</taxon>
        <taxon>Bacteroidota</taxon>
        <taxon>Sphingobacteriia</taxon>
        <taxon>Sphingobacteriales</taxon>
        <taxon>Sphingobacteriaceae</taxon>
        <taxon>Pedobacter</taxon>
    </lineage>
</organism>
<dbReference type="EMBL" id="FNRA01000004">
    <property type="protein sequence ID" value="SEA65055.1"/>
    <property type="molecule type" value="Genomic_DNA"/>
</dbReference>
<reference evidence="1 2" key="1">
    <citation type="submission" date="2016-10" db="EMBL/GenBank/DDBJ databases">
        <authorList>
            <person name="de Groot N.N."/>
        </authorList>
    </citation>
    <scope>NUCLEOTIDE SEQUENCE [LARGE SCALE GENOMIC DNA]</scope>
    <source>
        <strain evidence="1 2">DSM 19033</strain>
    </source>
</reference>
<sequence>MTLLMIMLLKVCAISISHFRPSTDPFAVEKNAEEGKDTKEEALDKNEKKLLTCEFSCTDHKHFLWISHLPLNAYSYKMKIGSHPLKTVPTPPPDRLV</sequence>
<gene>
    <name evidence="1" type="ORF">SAMN05443550_104235</name>
</gene>
<accession>A0A1H4CX76</accession>
<evidence type="ECO:0000313" key="2">
    <source>
        <dbReference type="Proteomes" id="UP000198850"/>
    </source>
</evidence>
<evidence type="ECO:0000313" key="1">
    <source>
        <dbReference type="EMBL" id="SEA65055.1"/>
    </source>
</evidence>
<dbReference type="AlphaFoldDB" id="A0A1H4CX76"/>
<keyword evidence="2" id="KW-1185">Reference proteome</keyword>